<dbReference type="InterPro" id="IPR001155">
    <property type="entry name" value="OxRdtase_FMN_N"/>
</dbReference>
<evidence type="ECO:0000256" key="1">
    <source>
        <dbReference type="ARBA" id="ARBA00022630"/>
    </source>
</evidence>
<protein>
    <recommendedName>
        <fullName evidence="3">NADH:flavin oxidoreductase/NADH oxidase N-terminal domain-containing protein</fullName>
    </recommendedName>
</protein>
<proteinExistence type="predicted"/>
<dbReference type="EMBL" id="QFPX01000024">
    <property type="protein sequence ID" value="PZQ51816.1"/>
    <property type="molecule type" value="Genomic_DNA"/>
</dbReference>
<dbReference type="Proteomes" id="UP000249082">
    <property type="component" value="Unassembled WGS sequence"/>
</dbReference>
<dbReference type="Pfam" id="PF00724">
    <property type="entry name" value="Oxidored_FMN"/>
    <property type="match status" value="1"/>
</dbReference>
<dbReference type="Gene3D" id="3.20.20.70">
    <property type="entry name" value="Aldolase class I"/>
    <property type="match status" value="1"/>
</dbReference>
<feature type="domain" description="NADH:flavin oxidoreductase/NADH oxidase N-terminal" evidence="3">
    <location>
        <begin position="75"/>
        <end position="353"/>
    </location>
</feature>
<dbReference type="PANTHER" id="PTHR43656:SF2">
    <property type="entry name" value="BINDING OXIDOREDUCTASE, PUTATIVE (AFU_ORTHOLOGUE AFUA_2G08260)-RELATED"/>
    <property type="match status" value="1"/>
</dbReference>
<evidence type="ECO:0000256" key="2">
    <source>
        <dbReference type="ARBA" id="ARBA00023002"/>
    </source>
</evidence>
<evidence type="ECO:0000313" key="5">
    <source>
        <dbReference type="Proteomes" id="UP000249082"/>
    </source>
</evidence>
<dbReference type="InterPro" id="IPR013785">
    <property type="entry name" value="Aldolase_TIM"/>
</dbReference>
<evidence type="ECO:0000313" key="4">
    <source>
        <dbReference type="EMBL" id="PZQ51816.1"/>
    </source>
</evidence>
<accession>A0A2W5NE56</accession>
<sequence length="381" mass="43361">MSDLRWKMSRKAFEWSLLTPQSTLSASRNYWEEIWKRTFCQKWISMTVDMESLVKSRLIFFVGVNTGFVTDNLPDERYINFYARRSSPLLYCAILGNVVVPDGFGSNAQTPVISDNPVWQRVASAIADRGALPGIQLASAWSGYTGNRRFRSNSPAAVIESARKLLNEMSEDQQLKFLDSLEHGTELALDAGFRHIQLHAAHGYLFNLLIDQRFNSNAPSVLDRLRAWAIKLKAQGVETSIRISLRSGEIRFDQVGGDEFVDKIAQLPFDYVDVSSGFYNIDKKLIYPGRPDTITARWQETLSFARRHPNQRFIYSGRAITRPKSELPLNVHLGVCRDLIANPDFLQQSAKGCENSGHCHYFSRGQDHVTCSQWLYADRHS</sequence>
<dbReference type="AlphaFoldDB" id="A0A2W5NE56"/>
<comment type="caution">
    <text evidence="4">The sequence shown here is derived from an EMBL/GenBank/DDBJ whole genome shotgun (WGS) entry which is preliminary data.</text>
</comment>
<dbReference type="GO" id="GO:0010181">
    <property type="term" value="F:FMN binding"/>
    <property type="evidence" value="ECO:0007669"/>
    <property type="project" value="InterPro"/>
</dbReference>
<reference evidence="4 5" key="1">
    <citation type="submission" date="2017-08" db="EMBL/GenBank/DDBJ databases">
        <title>Infants hospitalized years apart are colonized by the same room-sourced microbial strains.</title>
        <authorList>
            <person name="Brooks B."/>
            <person name="Olm M.R."/>
            <person name="Firek B.A."/>
            <person name="Baker R."/>
            <person name="Thomas B.C."/>
            <person name="Morowitz M.J."/>
            <person name="Banfield J.F."/>
        </authorList>
    </citation>
    <scope>NUCLEOTIDE SEQUENCE [LARGE SCALE GENOMIC DNA]</scope>
    <source>
        <strain evidence="4">S2_005_002_R2_33</strain>
    </source>
</reference>
<dbReference type="GO" id="GO:0016491">
    <property type="term" value="F:oxidoreductase activity"/>
    <property type="evidence" value="ECO:0007669"/>
    <property type="project" value="UniProtKB-KW"/>
</dbReference>
<keyword evidence="2" id="KW-0560">Oxidoreductase</keyword>
<name>A0A2W5NE56_9SPHN</name>
<evidence type="ECO:0000259" key="3">
    <source>
        <dbReference type="Pfam" id="PF00724"/>
    </source>
</evidence>
<dbReference type="SUPFAM" id="SSF51395">
    <property type="entry name" value="FMN-linked oxidoreductases"/>
    <property type="match status" value="1"/>
</dbReference>
<keyword evidence="1" id="KW-0285">Flavoprotein</keyword>
<dbReference type="InterPro" id="IPR051799">
    <property type="entry name" value="NADH_flavin_oxidoreductase"/>
</dbReference>
<organism evidence="4 5">
    <name type="scientific">Novosphingobium pentaromativorans</name>
    <dbReference type="NCBI Taxonomy" id="205844"/>
    <lineage>
        <taxon>Bacteria</taxon>
        <taxon>Pseudomonadati</taxon>
        <taxon>Pseudomonadota</taxon>
        <taxon>Alphaproteobacteria</taxon>
        <taxon>Sphingomonadales</taxon>
        <taxon>Sphingomonadaceae</taxon>
        <taxon>Novosphingobium</taxon>
    </lineage>
</organism>
<dbReference type="PANTHER" id="PTHR43656">
    <property type="entry name" value="BINDING OXIDOREDUCTASE, PUTATIVE (AFU_ORTHOLOGUE AFUA_2G08260)-RELATED"/>
    <property type="match status" value="1"/>
</dbReference>
<gene>
    <name evidence="4" type="ORF">DI555_20655</name>
</gene>